<evidence type="ECO:0000313" key="2">
    <source>
        <dbReference type="Proteomes" id="UP001174909"/>
    </source>
</evidence>
<dbReference type="AlphaFoldDB" id="A0AA35T6Y5"/>
<proteinExistence type="predicted"/>
<protein>
    <submittedName>
        <fullName evidence="1">Cyclin-G-associated kinase</fullName>
    </submittedName>
</protein>
<dbReference type="EMBL" id="CASHTH010003290">
    <property type="protein sequence ID" value="CAI8042885.1"/>
    <property type="molecule type" value="Genomic_DNA"/>
</dbReference>
<comment type="caution">
    <text evidence="1">The sequence shown here is derived from an EMBL/GenBank/DDBJ whole genome shotgun (WGS) entry which is preliminary data.</text>
</comment>
<keyword evidence="2" id="KW-1185">Reference proteome</keyword>
<keyword evidence="1" id="KW-0808">Transferase</keyword>
<sequence>MSELLSSAWSYLSGSGGGGEGGSGGARFVGQEVDMGGGKVVKIRRVIAEGGYGYVFVAQDTQSGKEYALK</sequence>
<dbReference type="Gene3D" id="3.30.200.20">
    <property type="entry name" value="Phosphorylase Kinase, domain 1"/>
    <property type="match status" value="1"/>
</dbReference>
<evidence type="ECO:0000313" key="1">
    <source>
        <dbReference type="EMBL" id="CAI8042885.1"/>
    </source>
</evidence>
<feature type="non-terminal residue" evidence="1">
    <location>
        <position position="1"/>
    </location>
</feature>
<dbReference type="GO" id="GO:0016301">
    <property type="term" value="F:kinase activity"/>
    <property type="evidence" value="ECO:0007669"/>
    <property type="project" value="UniProtKB-KW"/>
</dbReference>
<dbReference type="Proteomes" id="UP001174909">
    <property type="component" value="Unassembled WGS sequence"/>
</dbReference>
<dbReference type="InterPro" id="IPR011009">
    <property type="entry name" value="Kinase-like_dom_sf"/>
</dbReference>
<reference evidence="1" key="1">
    <citation type="submission" date="2023-03" db="EMBL/GenBank/DDBJ databases">
        <authorList>
            <person name="Steffen K."/>
            <person name="Cardenas P."/>
        </authorList>
    </citation>
    <scope>NUCLEOTIDE SEQUENCE</scope>
</reference>
<accession>A0AA35T6Y5</accession>
<dbReference type="SUPFAM" id="SSF56112">
    <property type="entry name" value="Protein kinase-like (PK-like)"/>
    <property type="match status" value="1"/>
</dbReference>
<gene>
    <name evidence="1" type="ORF">GBAR_LOCUS23786</name>
</gene>
<name>A0AA35T6Y5_GEOBA</name>
<organism evidence="1 2">
    <name type="scientific">Geodia barretti</name>
    <name type="common">Barrett's horny sponge</name>
    <dbReference type="NCBI Taxonomy" id="519541"/>
    <lineage>
        <taxon>Eukaryota</taxon>
        <taxon>Metazoa</taxon>
        <taxon>Porifera</taxon>
        <taxon>Demospongiae</taxon>
        <taxon>Heteroscleromorpha</taxon>
        <taxon>Tetractinellida</taxon>
        <taxon>Astrophorina</taxon>
        <taxon>Geodiidae</taxon>
        <taxon>Geodia</taxon>
    </lineage>
</organism>
<keyword evidence="1" id="KW-0418">Kinase</keyword>